<protein>
    <recommendedName>
        <fullName evidence="3">Calcineurin-like phosphoesterase domain-containing protein</fullName>
    </recommendedName>
</protein>
<dbReference type="EMBL" id="CP053452">
    <property type="protein sequence ID" value="QJX00212.1"/>
    <property type="molecule type" value="Genomic_DNA"/>
</dbReference>
<dbReference type="GO" id="GO:0008758">
    <property type="term" value="F:UDP-2,3-diacylglucosamine hydrolase activity"/>
    <property type="evidence" value="ECO:0007669"/>
    <property type="project" value="TreeGrafter"/>
</dbReference>
<dbReference type="Pfam" id="PF00149">
    <property type="entry name" value="Metallophos"/>
    <property type="match status" value="1"/>
</dbReference>
<dbReference type="GO" id="GO:0016020">
    <property type="term" value="C:membrane"/>
    <property type="evidence" value="ECO:0007669"/>
    <property type="project" value="GOC"/>
</dbReference>
<dbReference type="AlphaFoldDB" id="A0A6M5Z435"/>
<dbReference type="InterPro" id="IPR004843">
    <property type="entry name" value="Calcineurin-like_PHP"/>
</dbReference>
<keyword evidence="1" id="KW-0479">Metal-binding</keyword>
<evidence type="ECO:0000256" key="1">
    <source>
        <dbReference type="ARBA" id="ARBA00022723"/>
    </source>
</evidence>
<reference evidence="5" key="1">
    <citation type="submission" date="2020-05" db="EMBL/GenBank/DDBJ databases">
        <title>Frigoriglobus tundricola gen. nov., sp. nov., a psychrotolerant cellulolytic planctomycete of the family Gemmataceae with two divergent copies of 16S rRNA gene.</title>
        <authorList>
            <person name="Kulichevskaya I.S."/>
            <person name="Ivanova A.A."/>
            <person name="Naumoff D.G."/>
            <person name="Beletsky A.V."/>
            <person name="Rijpstra W.I.C."/>
            <person name="Sinninghe Damste J.S."/>
            <person name="Mardanov A.V."/>
            <person name="Ravin N.V."/>
            <person name="Dedysh S.N."/>
        </authorList>
    </citation>
    <scope>NUCLEOTIDE SEQUENCE [LARGE SCALE GENOMIC DNA]</scope>
    <source>
        <strain evidence="5">PL17</strain>
    </source>
</reference>
<keyword evidence="2" id="KW-0378">Hydrolase</keyword>
<dbReference type="PANTHER" id="PTHR31302">
    <property type="entry name" value="TRANSMEMBRANE PROTEIN WITH METALLOPHOSPHOESTERASE DOMAIN-RELATED"/>
    <property type="match status" value="1"/>
</dbReference>
<sequence>MLAPAVLPSRPRVTSRPVVRRTVVARMARFVGHNWARVGYAYHVEPTWLAVNRVTLSVRDLPPQFAGVRIAQLSDFHCGPHIPTGYLEDAIARTAAEKPDLIALTGDFIDRGPEHVACAARLFRQLKAPLGVFAVLGNHDFSVHTARGFRRHPELHRHVADALANEGVDVLRNRCVRVERAGAGLLVAGVDDLWSGESDPDAALSDASAHTPRVVLAHNPQSVEQLAAHRADVVLSGHTHGGQINWPGLGRLFLGSNARRWAAGLYPLATGHLYVNTGVGFGWRFRFGVRPELAVLTLQPA</sequence>
<gene>
    <name evidence="4" type="ORF">FTUN_7836</name>
</gene>
<feature type="domain" description="Calcineurin-like phosphoesterase" evidence="3">
    <location>
        <begin position="69"/>
        <end position="241"/>
    </location>
</feature>
<dbReference type="Gene3D" id="3.60.21.10">
    <property type="match status" value="1"/>
</dbReference>
<evidence type="ECO:0000313" key="4">
    <source>
        <dbReference type="EMBL" id="QJX00212.1"/>
    </source>
</evidence>
<evidence type="ECO:0000256" key="2">
    <source>
        <dbReference type="ARBA" id="ARBA00022801"/>
    </source>
</evidence>
<keyword evidence="5" id="KW-1185">Reference proteome</keyword>
<dbReference type="GO" id="GO:0046872">
    <property type="term" value="F:metal ion binding"/>
    <property type="evidence" value="ECO:0007669"/>
    <property type="project" value="UniProtKB-KW"/>
</dbReference>
<dbReference type="Proteomes" id="UP000503447">
    <property type="component" value="Chromosome"/>
</dbReference>
<accession>A0A6M5Z435</accession>
<dbReference type="KEGG" id="ftj:FTUN_7836"/>
<evidence type="ECO:0000313" key="5">
    <source>
        <dbReference type="Proteomes" id="UP000503447"/>
    </source>
</evidence>
<organism evidence="4 5">
    <name type="scientific">Frigoriglobus tundricola</name>
    <dbReference type="NCBI Taxonomy" id="2774151"/>
    <lineage>
        <taxon>Bacteria</taxon>
        <taxon>Pseudomonadati</taxon>
        <taxon>Planctomycetota</taxon>
        <taxon>Planctomycetia</taxon>
        <taxon>Gemmatales</taxon>
        <taxon>Gemmataceae</taxon>
        <taxon>Frigoriglobus</taxon>
    </lineage>
</organism>
<dbReference type="InterPro" id="IPR029052">
    <property type="entry name" value="Metallo-depent_PP-like"/>
</dbReference>
<dbReference type="InterPro" id="IPR051158">
    <property type="entry name" value="Metallophosphoesterase_sf"/>
</dbReference>
<proteinExistence type="predicted"/>
<evidence type="ECO:0000259" key="3">
    <source>
        <dbReference type="Pfam" id="PF00149"/>
    </source>
</evidence>
<dbReference type="PANTHER" id="PTHR31302:SF31">
    <property type="entry name" value="PHOSPHODIESTERASE YAEI"/>
    <property type="match status" value="1"/>
</dbReference>
<dbReference type="CDD" id="cd07385">
    <property type="entry name" value="MPP_YkuE_C"/>
    <property type="match status" value="1"/>
</dbReference>
<dbReference type="SUPFAM" id="SSF56300">
    <property type="entry name" value="Metallo-dependent phosphatases"/>
    <property type="match status" value="1"/>
</dbReference>
<dbReference type="GO" id="GO:0009245">
    <property type="term" value="P:lipid A biosynthetic process"/>
    <property type="evidence" value="ECO:0007669"/>
    <property type="project" value="TreeGrafter"/>
</dbReference>
<name>A0A6M5Z435_9BACT</name>